<keyword evidence="2" id="KW-1185">Reference proteome</keyword>
<proteinExistence type="predicted"/>
<dbReference type="EMBL" id="SPHZ02000001">
    <property type="protein sequence ID" value="KAF0934181.1"/>
    <property type="molecule type" value="Genomic_DNA"/>
</dbReference>
<gene>
    <name evidence="1" type="ORF">E2562_023441</name>
</gene>
<evidence type="ECO:0000313" key="2">
    <source>
        <dbReference type="Proteomes" id="UP000479710"/>
    </source>
</evidence>
<name>A0A6G1FBG4_9ORYZ</name>
<accession>A0A6G1FBG4</accession>
<dbReference type="Proteomes" id="UP000479710">
    <property type="component" value="Unassembled WGS sequence"/>
</dbReference>
<reference evidence="1 2" key="1">
    <citation type="submission" date="2019-11" db="EMBL/GenBank/DDBJ databases">
        <title>Whole genome sequence of Oryza granulata.</title>
        <authorList>
            <person name="Li W."/>
        </authorList>
    </citation>
    <scope>NUCLEOTIDE SEQUENCE [LARGE SCALE GENOMIC DNA]</scope>
    <source>
        <strain evidence="2">cv. Menghai</strain>
        <tissue evidence="1">Leaf</tissue>
    </source>
</reference>
<comment type="caution">
    <text evidence="1">The sequence shown here is derived from an EMBL/GenBank/DDBJ whole genome shotgun (WGS) entry which is preliminary data.</text>
</comment>
<sequence>MYSTIQVRPFAHRRRVYQSVPPLDVRGICYGIAIMMGLHNVVAVRRTIAHLGMMEATDHSNLATKLNAFLSSYLLCRRKDALAVLHSTRH</sequence>
<evidence type="ECO:0000313" key="1">
    <source>
        <dbReference type="EMBL" id="KAF0934181.1"/>
    </source>
</evidence>
<protein>
    <submittedName>
        <fullName evidence="1">Uncharacterized protein</fullName>
    </submittedName>
</protein>
<organism evidence="1 2">
    <name type="scientific">Oryza meyeriana var. granulata</name>
    <dbReference type="NCBI Taxonomy" id="110450"/>
    <lineage>
        <taxon>Eukaryota</taxon>
        <taxon>Viridiplantae</taxon>
        <taxon>Streptophyta</taxon>
        <taxon>Embryophyta</taxon>
        <taxon>Tracheophyta</taxon>
        <taxon>Spermatophyta</taxon>
        <taxon>Magnoliopsida</taxon>
        <taxon>Liliopsida</taxon>
        <taxon>Poales</taxon>
        <taxon>Poaceae</taxon>
        <taxon>BOP clade</taxon>
        <taxon>Oryzoideae</taxon>
        <taxon>Oryzeae</taxon>
        <taxon>Oryzinae</taxon>
        <taxon>Oryza</taxon>
        <taxon>Oryza meyeriana</taxon>
    </lineage>
</organism>
<dbReference type="AlphaFoldDB" id="A0A6G1FBG4"/>